<dbReference type="PANTHER" id="PTHR38102:SF1">
    <property type="entry name" value="PERIPLASMIC CHAPERONE SPY"/>
    <property type="match status" value="1"/>
</dbReference>
<reference evidence="7 8" key="1">
    <citation type="submission" date="2018-10" db="EMBL/GenBank/DDBJ databases">
        <title>Genomic Encyclopedia of Type Strains, Phase IV (KMG-IV): sequencing the most valuable type-strain genomes for metagenomic binning, comparative biology and taxonomic classification.</title>
        <authorList>
            <person name="Goeker M."/>
        </authorList>
    </citation>
    <scope>NUCLEOTIDE SEQUENCE [LARGE SCALE GENOMIC DNA]</scope>
    <source>
        <strain evidence="7 8">DSM 23841</strain>
    </source>
</reference>
<dbReference type="Gene3D" id="1.20.120.1490">
    <property type="match status" value="1"/>
</dbReference>
<evidence type="ECO:0000256" key="6">
    <source>
        <dbReference type="SAM" id="SignalP"/>
    </source>
</evidence>
<evidence type="ECO:0000256" key="2">
    <source>
        <dbReference type="ARBA" id="ARBA00008441"/>
    </source>
</evidence>
<dbReference type="InterPro" id="IPR025961">
    <property type="entry name" value="Metal_resist"/>
</dbReference>
<feature type="region of interest" description="Disordered" evidence="5">
    <location>
        <begin position="144"/>
        <end position="174"/>
    </location>
</feature>
<feature type="chain" id="PRO_5019779777" evidence="6">
    <location>
        <begin position="28"/>
        <end position="174"/>
    </location>
</feature>
<dbReference type="OrthoDB" id="8928345at2"/>
<feature type="signal peptide" evidence="6">
    <location>
        <begin position="1"/>
        <end position="27"/>
    </location>
</feature>
<dbReference type="RefSeq" id="WP_121457376.1">
    <property type="nucleotide sequence ID" value="NZ_RBXP01000011.1"/>
</dbReference>
<organism evidence="7 8">
    <name type="scientific">Azonexus fungiphilus</name>
    <dbReference type="NCBI Taxonomy" id="146940"/>
    <lineage>
        <taxon>Bacteria</taxon>
        <taxon>Pseudomonadati</taxon>
        <taxon>Pseudomonadota</taxon>
        <taxon>Betaproteobacteria</taxon>
        <taxon>Rhodocyclales</taxon>
        <taxon>Azonexaceae</taxon>
        <taxon>Azonexus</taxon>
    </lineage>
</organism>
<keyword evidence="3 6" id="KW-0732">Signal</keyword>
<evidence type="ECO:0000313" key="7">
    <source>
        <dbReference type="EMBL" id="RKT60890.1"/>
    </source>
</evidence>
<evidence type="ECO:0000256" key="4">
    <source>
        <dbReference type="ARBA" id="ARBA00022764"/>
    </source>
</evidence>
<dbReference type="EMBL" id="RBXP01000011">
    <property type="protein sequence ID" value="RKT60890.1"/>
    <property type="molecule type" value="Genomic_DNA"/>
</dbReference>
<accession>A0A495WHU4</accession>
<gene>
    <name evidence="7" type="ORF">DFR40_1040</name>
</gene>
<keyword evidence="8" id="KW-1185">Reference proteome</keyword>
<keyword evidence="4" id="KW-0574">Periplasm</keyword>
<evidence type="ECO:0000256" key="1">
    <source>
        <dbReference type="ARBA" id="ARBA00004418"/>
    </source>
</evidence>
<comment type="similarity">
    <text evidence="2">Belongs to the CpxP/Spy family.</text>
</comment>
<dbReference type="Pfam" id="PF13801">
    <property type="entry name" value="Metal_resist"/>
    <property type="match status" value="1"/>
</dbReference>
<proteinExistence type="inferred from homology"/>
<dbReference type="GO" id="GO:0051082">
    <property type="term" value="F:unfolded protein binding"/>
    <property type="evidence" value="ECO:0007669"/>
    <property type="project" value="TreeGrafter"/>
</dbReference>
<dbReference type="InterPro" id="IPR052211">
    <property type="entry name" value="Cpx_auxiliary_protein"/>
</dbReference>
<protein>
    <submittedName>
        <fullName evidence="7">Spy/CpxP family protein refolding chaperone</fullName>
    </submittedName>
</protein>
<evidence type="ECO:0000256" key="5">
    <source>
        <dbReference type="SAM" id="MobiDB-lite"/>
    </source>
</evidence>
<dbReference type="InterPro" id="IPR012899">
    <property type="entry name" value="LTXXQ"/>
</dbReference>
<sequence>MNQLIQSPKRLLVVAGLALAIPLSALAFQGQGGCEMRDGMRGAAMHGGHGVKGDGMGALRGLHRLDLSEAQDDKIFEIMHAQAPAMRKQMQALRKSEQELRALKAAPDYSEAKAKQLIDGIARQRADMEVARLQSERKVLDVLTPEQRKQLAEMKPVRDGKPGKRDERGPRNGA</sequence>
<dbReference type="AlphaFoldDB" id="A0A495WHU4"/>
<dbReference type="PANTHER" id="PTHR38102">
    <property type="entry name" value="PERIPLASMIC CHAPERONE SPY"/>
    <property type="match status" value="1"/>
</dbReference>
<comment type="caution">
    <text evidence="7">The sequence shown here is derived from an EMBL/GenBank/DDBJ whole genome shotgun (WGS) entry which is preliminary data.</text>
</comment>
<dbReference type="GO" id="GO:0030288">
    <property type="term" value="C:outer membrane-bounded periplasmic space"/>
    <property type="evidence" value="ECO:0007669"/>
    <property type="project" value="TreeGrafter"/>
</dbReference>
<dbReference type="Proteomes" id="UP000270626">
    <property type="component" value="Unassembled WGS sequence"/>
</dbReference>
<dbReference type="CDD" id="cd09916">
    <property type="entry name" value="CpxP_like"/>
    <property type="match status" value="1"/>
</dbReference>
<evidence type="ECO:0000256" key="3">
    <source>
        <dbReference type="ARBA" id="ARBA00022729"/>
    </source>
</evidence>
<evidence type="ECO:0000313" key="8">
    <source>
        <dbReference type="Proteomes" id="UP000270626"/>
    </source>
</evidence>
<name>A0A495WHU4_9RHOO</name>
<comment type="subcellular location">
    <subcellularLocation>
        <location evidence="1">Periplasm</location>
    </subcellularLocation>
</comment>